<dbReference type="Proteomes" id="UP001631969">
    <property type="component" value="Unassembled WGS sequence"/>
</dbReference>
<evidence type="ECO:0000313" key="1">
    <source>
        <dbReference type="EMBL" id="MFM9327723.1"/>
    </source>
</evidence>
<dbReference type="EMBL" id="JBJURJ010000003">
    <property type="protein sequence ID" value="MFM9327723.1"/>
    <property type="molecule type" value="Genomic_DNA"/>
</dbReference>
<sequence length="300" mass="32816">MEWLIALWIVIQSLGSAADAQAAALEEAYRIEASFYSGEQAAEMAMAEAVTVMPDSVFQGDAVMVRSETGGELAFGGKKYPLTQLGNGYYALLPVPTDLKPGNYTIEGAAGKAKVTVKSKAFDTDRLTVTKEQENMWQNTQRINADQKKIDLARSKSVPEILFKEPFVIPVSGRLTTPYGYTRYVNGVFNSIHRAIDLAAPTGTPVLATNDGVVVLAEELYLTGNSIYLDHGMNLFSQYAHMSKLHVKTGDKVKAGDKIGEVGSTGFSTGPHLHFTFWIGNTATNPDRLLGRTPFRWQDR</sequence>
<proteinExistence type="predicted"/>
<name>A0ACC7NSS3_9BACL</name>
<dbReference type="EC" id="3.4.24.-" evidence="1"/>
<reference evidence="1" key="1">
    <citation type="submission" date="2024-12" db="EMBL/GenBank/DDBJ databases">
        <authorList>
            <person name="Wu N."/>
        </authorList>
    </citation>
    <scope>NUCLEOTIDE SEQUENCE</scope>
    <source>
        <strain evidence="1">P15</strain>
    </source>
</reference>
<protein>
    <submittedName>
        <fullName evidence="1">M23 family metallopeptidase</fullName>
        <ecNumber evidence="1">3.4.24.-</ecNumber>
    </submittedName>
</protein>
<organism evidence="1 2">
    <name type="scientific">Paenibacillus mesotrionivorans</name>
    <dbReference type="NCBI Taxonomy" id="3160968"/>
    <lineage>
        <taxon>Bacteria</taxon>
        <taxon>Bacillati</taxon>
        <taxon>Bacillota</taxon>
        <taxon>Bacilli</taxon>
        <taxon>Bacillales</taxon>
        <taxon>Paenibacillaceae</taxon>
        <taxon>Paenibacillus</taxon>
    </lineage>
</organism>
<comment type="caution">
    <text evidence="1">The sequence shown here is derived from an EMBL/GenBank/DDBJ whole genome shotgun (WGS) entry which is preliminary data.</text>
</comment>
<evidence type="ECO:0000313" key="2">
    <source>
        <dbReference type="Proteomes" id="UP001631969"/>
    </source>
</evidence>
<gene>
    <name evidence="1" type="ORF">ACI1P1_05330</name>
</gene>
<keyword evidence="1" id="KW-0378">Hydrolase</keyword>
<keyword evidence="2" id="KW-1185">Reference proteome</keyword>
<accession>A0ACC7NSS3</accession>